<dbReference type="Proteomes" id="UP000299102">
    <property type="component" value="Unassembled WGS sequence"/>
</dbReference>
<sequence length="66" mass="7551">MLPQQPDSFNGFYTLPDTLKVRYRQSLPGFHAITETDGEGDIDDDEAIDWSNSDEENENIDDNDEN</sequence>
<evidence type="ECO:0000313" key="2">
    <source>
        <dbReference type="EMBL" id="GBP03238.1"/>
    </source>
</evidence>
<keyword evidence="3" id="KW-1185">Reference proteome</keyword>
<protein>
    <submittedName>
        <fullName evidence="2">Uncharacterized protein</fullName>
    </submittedName>
</protein>
<evidence type="ECO:0000256" key="1">
    <source>
        <dbReference type="SAM" id="MobiDB-lite"/>
    </source>
</evidence>
<feature type="region of interest" description="Disordered" evidence="1">
    <location>
        <begin position="33"/>
        <end position="66"/>
    </location>
</feature>
<accession>A0A4C1SPS9</accession>
<proteinExistence type="predicted"/>
<evidence type="ECO:0000313" key="3">
    <source>
        <dbReference type="Proteomes" id="UP000299102"/>
    </source>
</evidence>
<gene>
    <name evidence="2" type="ORF">EVAR_2660_1</name>
</gene>
<comment type="caution">
    <text evidence="2">The sequence shown here is derived from an EMBL/GenBank/DDBJ whole genome shotgun (WGS) entry which is preliminary data.</text>
</comment>
<reference evidence="2 3" key="1">
    <citation type="journal article" date="2019" name="Commun. Biol.">
        <title>The bagworm genome reveals a unique fibroin gene that provides high tensile strength.</title>
        <authorList>
            <person name="Kono N."/>
            <person name="Nakamura H."/>
            <person name="Ohtoshi R."/>
            <person name="Tomita M."/>
            <person name="Numata K."/>
            <person name="Arakawa K."/>
        </authorList>
    </citation>
    <scope>NUCLEOTIDE SEQUENCE [LARGE SCALE GENOMIC DNA]</scope>
</reference>
<dbReference type="EMBL" id="BGZK01000009">
    <property type="protein sequence ID" value="GBP03238.1"/>
    <property type="molecule type" value="Genomic_DNA"/>
</dbReference>
<dbReference type="AlphaFoldDB" id="A0A4C1SPS9"/>
<feature type="compositionally biased region" description="Acidic residues" evidence="1">
    <location>
        <begin position="36"/>
        <end position="66"/>
    </location>
</feature>
<organism evidence="2 3">
    <name type="scientific">Eumeta variegata</name>
    <name type="common">Bagworm moth</name>
    <name type="synonym">Eumeta japonica</name>
    <dbReference type="NCBI Taxonomy" id="151549"/>
    <lineage>
        <taxon>Eukaryota</taxon>
        <taxon>Metazoa</taxon>
        <taxon>Ecdysozoa</taxon>
        <taxon>Arthropoda</taxon>
        <taxon>Hexapoda</taxon>
        <taxon>Insecta</taxon>
        <taxon>Pterygota</taxon>
        <taxon>Neoptera</taxon>
        <taxon>Endopterygota</taxon>
        <taxon>Lepidoptera</taxon>
        <taxon>Glossata</taxon>
        <taxon>Ditrysia</taxon>
        <taxon>Tineoidea</taxon>
        <taxon>Psychidae</taxon>
        <taxon>Oiketicinae</taxon>
        <taxon>Eumeta</taxon>
    </lineage>
</organism>
<name>A0A4C1SPS9_EUMVA</name>